<dbReference type="Gene3D" id="3.40.50.300">
    <property type="entry name" value="P-loop containing nucleotide triphosphate hydrolases"/>
    <property type="match status" value="1"/>
</dbReference>
<dbReference type="Pfam" id="PF00005">
    <property type="entry name" value="ABC_tran"/>
    <property type="match status" value="1"/>
</dbReference>
<dbReference type="GO" id="GO:0005524">
    <property type="term" value="F:ATP binding"/>
    <property type="evidence" value="ECO:0007669"/>
    <property type="project" value="UniProtKB-KW"/>
</dbReference>
<accession>A0ABU8TW62</accession>
<comment type="caution">
    <text evidence="2">The sequence shown here is derived from an EMBL/GenBank/DDBJ whole genome shotgun (WGS) entry which is preliminary data.</text>
</comment>
<sequence length="40" mass="4204">MIGPNGAGKSTLLLHLNGILKPKEGSILLMGLKLTTARMD</sequence>
<keyword evidence="2" id="KW-0067">ATP-binding</keyword>
<organism evidence="2 3">
    <name type="scientific">Methanothermobacter wolfeii</name>
    <name type="common">Methanobacterium wolfei</name>
    <dbReference type="NCBI Taxonomy" id="145261"/>
    <lineage>
        <taxon>Archaea</taxon>
        <taxon>Methanobacteriati</taxon>
        <taxon>Methanobacteriota</taxon>
        <taxon>Methanomada group</taxon>
        <taxon>Methanobacteria</taxon>
        <taxon>Methanobacteriales</taxon>
        <taxon>Methanobacteriaceae</taxon>
        <taxon>Methanothermobacter</taxon>
    </lineage>
</organism>
<gene>
    <name evidence="2" type="ORF">U2150_07345</name>
</gene>
<proteinExistence type="predicted"/>
<dbReference type="EMBL" id="JAXUHJ010000010">
    <property type="protein sequence ID" value="MEJ8543301.1"/>
    <property type="molecule type" value="Genomic_DNA"/>
</dbReference>
<name>A0ABU8TW62_METWO</name>
<keyword evidence="3" id="KW-1185">Reference proteome</keyword>
<dbReference type="Proteomes" id="UP001369247">
    <property type="component" value="Unassembled WGS sequence"/>
</dbReference>
<evidence type="ECO:0000313" key="3">
    <source>
        <dbReference type="Proteomes" id="UP001369247"/>
    </source>
</evidence>
<protein>
    <submittedName>
        <fullName evidence="2">ATP-binding cassette domain-containing protein</fullName>
    </submittedName>
</protein>
<dbReference type="InterPro" id="IPR003439">
    <property type="entry name" value="ABC_transporter-like_ATP-bd"/>
</dbReference>
<evidence type="ECO:0000313" key="2">
    <source>
        <dbReference type="EMBL" id="MEJ8543301.1"/>
    </source>
</evidence>
<reference evidence="2 3" key="1">
    <citation type="submission" date="2023-12" db="EMBL/GenBank/DDBJ databases">
        <title>Phenotypic and Genomic Characterization of Methanothermobacter wolfeii Strain BSEL, a CO2-Capturing Archaeon with Minimal Nutrient Requirements.</title>
        <authorList>
            <person name="Ale Enriquez F."/>
            <person name="Ahring B.K."/>
        </authorList>
    </citation>
    <scope>NUCLEOTIDE SEQUENCE [LARGE SCALE GENOMIC DNA]</scope>
    <source>
        <strain evidence="2 3">BSEL-1</strain>
    </source>
</reference>
<dbReference type="SUPFAM" id="SSF52540">
    <property type="entry name" value="P-loop containing nucleoside triphosphate hydrolases"/>
    <property type="match status" value="1"/>
</dbReference>
<dbReference type="InterPro" id="IPR027417">
    <property type="entry name" value="P-loop_NTPase"/>
</dbReference>
<evidence type="ECO:0000259" key="1">
    <source>
        <dbReference type="Pfam" id="PF00005"/>
    </source>
</evidence>
<keyword evidence="2" id="KW-0547">Nucleotide-binding</keyword>
<feature type="domain" description="ABC transporter" evidence="1">
    <location>
        <begin position="1"/>
        <end position="36"/>
    </location>
</feature>